<reference evidence="3" key="1">
    <citation type="submission" date="2016-11" db="EMBL/GenBank/DDBJ databases">
        <title>Mesorhizobium oceanicum sp. nov., isolated from deep seawater in South China Sea.</title>
        <authorList>
            <person name="Fu G.-Y."/>
        </authorList>
    </citation>
    <scope>NUCLEOTIDE SEQUENCE [LARGE SCALE GENOMIC DNA]</scope>
    <source>
        <strain evidence="3">B7</strain>
    </source>
</reference>
<evidence type="ECO:0000313" key="2">
    <source>
        <dbReference type="EMBL" id="APH71145.1"/>
    </source>
</evidence>
<sequence length="177" mass="20123">MKATIPSKYLLVGDSAVREITGWSENVARNHRRDRTLAYLRSGRTILYDRREVERHIANMPATSPVYERHPDCEPGTIAWVDPDPMPQEAGTSTGRGHDTFPGGARQPVDRYTLDEIGEAIAALQDHDPVQDAIEQYHEDTYPVETYYSPEFIEQIEKEQGKIAEALGWDRTDKKPD</sequence>
<name>A0A1L3SP78_9HYPH</name>
<dbReference type="AlphaFoldDB" id="A0A1L3SP78"/>
<proteinExistence type="predicted"/>
<gene>
    <name evidence="2" type="ORF">BSQ44_06995</name>
</gene>
<feature type="region of interest" description="Disordered" evidence="1">
    <location>
        <begin position="81"/>
        <end position="108"/>
    </location>
</feature>
<organism evidence="2 3">
    <name type="scientific">Aquibium oceanicum</name>
    <dbReference type="NCBI Taxonomy" id="1670800"/>
    <lineage>
        <taxon>Bacteria</taxon>
        <taxon>Pseudomonadati</taxon>
        <taxon>Pseudomonadota</taxon>
        <taxon>Alphaproteobacteria</taxon>
        <taxon>Hyphomicrobiales</taxon>
        <taxon>Phyllobacteriaceae</taxon>
        <taxon>Aquibium</taxon>
    </lineage>
</organism>
<evidence type="ECO:0000313" key="3">
    <source>
        <dbReference type="Proteomes" id="UP000182840"/>
    </source>
</evidence>
<dbReference type="STRING" id="1670800.BSQ44_06995"/>
<dbReference type="Proteomes" id="UP000182840">
    <property type="component" value="Chromosome"/>
</dbReference>
<dbReference type="EMBL" id="CP018171">
    <property type="protein sequence ID" value="APH71145.1"/>
    <property type="molecule type" value="Genomic_DNA"/>
</dbReference>
<keyword evidence="3" id="KW-1185">Reference proteome</keyword>
<dbReference type="RefSeq" id="WP_072602550.1">
    <property type="nucleotide sequence ID" value="NZ_CP018171.1"/>
</dbReference>
<dbReference type="KEGG" id="meso:BSQ44_06995"/>
<evidence type="ECO:0000256" key="1">
    <source>
        <dbReference type="SAM" id="MobiDB-lite"/>
    </source>
</evidence>
<protein>
    <submittedName>
        <fullName evidence="2">Uncharacterized protein</fullName>
    </submittedName>
</protein>
<accession>A0A1L3SP78</accession>